<proteinExistence type="predicted"/>
<gene>
    <name evidence="1" type="ORF">HPB47_028473</name>
</gene>
<dbReference type="EMBL" id="JABSTQ010009990">
    <property type="protein sequence ID" value="KAG0424303.1"/>
    <property type="molecule type" value="Genomic_DNA"/>
</dbReference>
<keyword evidence="2" id="KW-1185">Reference proteome</keyword>
<dbReference type="Proteomes" id="UP000805193">
    <property type="component" value="Unassembled WGS sequence"/>
</dbReference>
<comment type="caution">
    <text evidence="1">The sequence shown here is derived from an EMBL/GenBank/DDBJ whole genome shotgun (WGS) entry which is preliminary data.</text>
</comment>
<name>A0AC60PT31_IXOPE</name>
<evidence type="ECO:0000313" key="1">
    <source>
        <dbReference type="EMBL" id="KAG0424303.1"/>
    </source>
</evidence>
<protein>
    <submittedName>
        <fullName evidence="1">Uncharacterized protein</fullName>
    </submittedName>
</protein>
<sequence length="1100" mass="120647">MAWAQVDVQQAATTENGPSNLEDEGLFQLGMATKGSAPAAPLPSKLAAVNPGGIVSNGSACAAETRSKTTTWRPRDAPKMKAEDIIVVLKPRETLHLKTVFQAGDLGAAIAQYVGGEAGATLNVWPEAANKLVRDFNLNVGSCSVPLPGHVKLNGEVCRGVITVRMDETTTSLKGKVVWREGELAFVRKLGTSNVAVFTFVGRRVPRYVHYNCECTVVREYKKTVPACYRCGTIGHRIDNCPHPDVARCGYCGQRVGASEQGLTEHECTPSCMVCGEAHLTGSADCKGKFRRLHRPGTQQHGAPNNKTSKHSGSGGASSGKFRQATGPATGNKTSYSEKNKNKKASTRSAKSGARTKAPTDNAGDFPPLESAHTKRGDATTQLRRALHGYQGTTAQLADTLFDRYLCRIEDPMVPEYEYAGRDRITVKLLTNLPDLACLHLLEYINQIWDGRPLPPEWKTSLVTFIPKPGKKVNANNLRPISLTSCAGKLMETMVRDRLSPYMEAKGLFADTMFGFRPHMSAQDAILALDLRGAFDNIRHDSILANLSTTDSVLSPLLFNIAMMQLPHLLARVEGIQHSLYADDITIWTTEGSLGEIEERLQRAASIVDSYAIGCGLQCAPAKSELLHVRANPKDNTSLHISLTGGPIREVEEIRILGLFIHNRLSPNSTIAKLKRVGEQVGRMIHRVSNKRGGLRGRDALRLVHAFVTSRILYSVPYLRTTKQHDERIDAIIRKATKRSLDLPVATSNAKLSALGVLNSYQELKEAHLVNQYTRLSQTVAGRRLLDRLHIQHECIPEETCRLPELWRHKLWVSPLPRNMDAQTHEGRREARARALEHQYGSKQGVYYVDVAGPSPTGFYTAAVVHQDQRVNGLSYRAINSAQAEEVAIALAASAPNSKVIITDSRRACEHYLAGEVSLLAHRILKRAETDLDPSPKRIVWTPGHQGLRGNEAADAAARALTHRAPHPGSSGSEIRQPLLRFREILADYCERHRLFPVPAKGLSGADERTLRRLQTNTLLCPAIAQHFDPKGNGRCSHCGEVSDNFHMVWACQMNPSLPPNPSTTREAWEAALLNCSGLESQRALVQRARVAALSSGVPD</sequence>
<accession>A0AC60PT31</accession>
<organism evidence="1 2">
    <name type="scientific">Ixodes persulcatus</name>
    <name type="common">Taiga tick</name>
    <dbReference type="NCBI Taxonomy" id="34615"/>
    <lineage>
        <taxon>Eukaryota</taxon>
        <taxon>Metazoa</taxon>
        <taxon>Ecdysozoa</taxon>
        <taxon>Arthropoda</taxon>
        <taxon>Chelicerata</taxon>
        <taxon>Arachnida</taxon>
        <taxon>Acari</taxon>
        <taxon>Parasitiformes</taxon>
        <taxon>Ixodida</taxon>
        <taxon>Ixodoidea</taxon>
        <taxon>Ixodidae</taxon>
        <taxon>Ixodinae</taxon>
        <taxon>Ixodes</taxon>
    </lineage>
</organism>
<evidence type="ECO:0000313" key="2">
    <source>
        <dbReference type="Proteomes" id="UP000805193"/>
    </source>
</evidence>
<reference evidence="1 2" key="1">
    <citation type="journal article" date="2020" name="Cell">
        <title>Large-Scale Comparative Analyses of Tick Genomes Elucidate Their Genetic Diversity and Vector Capacities.</title>
        <authorList>
            <consortium name="Tick Genome and Microbiome Consortium (TIGMIC)"/>
            <person name="Jia N."/>
            <person name="Wang J."/>
            <person name="Shi W."/>
            <person name="Du L."/>
            <person name="Sun Y."/>
            <person name="Zhan W."/>
            <person name="Jiang J.F."/>
            <person name="Wang Q."/>
            <person name="Zhang B."/>
            <person name="Ji P."/>
            <person name="Bell-Sakyi L."/>
            <person name="Cui X.M."/>
            <person name="Yuan T.T."/>
            <person name="Jiang B.G."/>
            <person name="Yang W.F."/>
            <person name="Lam T.T."/>
            <person name="Chang Q.C."/>
            <person name="Ding S.J."/>
            <person name="Wang X.J."/>
            <person name="Zhu J.G."/>
            <person name="Ruan X.D."/>
            <person name="Zhao L."/>
            <person name="Wei J.T."/>
            <person name="Ye R.Z."/>
            <person name="Que T.C."/>
            <person name="Du C.H."/>
            <person name="Zhou Y.H."/>
            <person name="Cheng J.X."/>
            <person name="Dai P.F."/>
            <person name="Guo W.B."/>
            <person name="Han X.H."/>
            <person name="Huang E.J."/>
            <person name="Li L.F."/>
            <person name="Wei W."/>
            <person name="Gao Y.C."/>
            <person name="Liu J.Z."/>
            <person name="Shao H.Z."/>
            <person name="Wang X."/>
            <person name="Wang C.C."/>
            <person name="Yang T.C."/>
            <person name="Huo Q.B."/>
            <person name="Li W."/>
            <person name="Chen H.Y."/>
            <person name="Chen S.E."/>
            <person name="Zhou L.G."/>
            <person name="Ni X.B."/>
            <person name="Tian J.H."/>
            <person name="Sheng Y."/>
            <person name="Liu T."/>
            <person name="Pan Y.S."/>
            <person name="Xia L.Y."/>
            <person name="Li J."/>
            <person name="Zhao F."/>
            <person name="Cao W.C."/>
        </authorList>
    </citation>
    <scope>NUCLEOTIDE SEQUENCE [LARGE SCALE GENOMIC DNA]</scope>
    <source>
        <strain evidence="1">Iper-2018</strain>
    </source>
</reference>